<name>A0AAE3H4J1_9BACT</name>
<dbReference type="Gene3D" id="2.60.120.230">
    <property type="match status" value="1"/>
</dbReference>
<accession>A0AAE3H4J1</accession>
<reference evidence="3 4" key="1">
    <citation type="submission" date="2018-11" db="EMBL/GenBank/DDBJ databases">
        <title>Novel bacteria species description.</title>
        <authorList>
            <person name="Han J.-H."/>
        </authorList>
    </citation>
    <scope>NUCLEOTIDE SEQUENCE [LARGE SCALE GENOMIC DNA]</scope>
    <source>
        <strain evidence="3 4">KCTC23259</strain>
    </source>
</reference>
<dbReference type="GO" id="GO:0016715">
    <property type="term" value="F:oxidoreductase activity, acting on paired donors, with incorporation or reduction of molecular oxygen, reduced ascorbate as one donor, and incorporation of one atom of oxygen"/>
    <property type="evidence" value="ECO:0007669"/>
    <property type="project" value="InterPro"/>
</dbReference>
<dbReference type="PROSITE" id="PS51257">
    <property type="entry name" value="PROKAR_LIPOPROTEIN"/>
    <property type="match status" value="1"/>
</dbReference>
<keyword evidence="4" id="KW-1185">Reference proteome</keyword>
<keyword evidence="1" id="KW-1015">Disulfide bond</keyword>
<evidence type="ECO:0000259" key="2">
    <source>
        <dbReference type="Pfam" id="PF03712"/>
    </source>
</evidence>
<feature type="domain" description="Copper type II ascorbate-dependent monooxygenase C-terminal" evidence="2">
    <location>
        <begin position="352"/>
        <end position="446"/>
    </location>
</feature>
<dbReference type="InterPro" id="IPR024548">
    <property type="entry name" value="Cu2_monoox_C"/>
</dbReference>
<organism evidence="3 4">
    <name type="scientific">Lacihabitans soyangensis</name>
    <dbReference type="NCBI Taxonomy" id="869394"/>
    <lineage>
        <taxon>Bacteria</taxon>
        <taxon>Pseudomonadati</taxon>
        <taxon>Bacteroidota</taxon>
        <taxon>Cytophagia</taxon>
        <taxon>Cytophagales</taxon>
        <taxon>Leadbetterellaceae</taxon>
        <taxon>Lacihabitans</taxon>
    </lineage>
</organism>
<comment type="caution">
    <text evidence="3">The sequence shown here is derived from an EMBL/GenBank/DDBJ whole genome shotgun (WGS) entry which is preliminary data.</text>
</comment>
<protein>
    <recommendedName>
        <fullName evidence="2">Copper type II ascorbate-dependent monooxygenase C-terminal domain-containing protein</fullName>
    </recommendedName>
</protein>
<evidence type="ECO:0000256" key="1">
    <source>
        <dbReference type="ARBA" id="ARBA00023157"/>
    </source>
</evidence>
<sequence length="447" mass="51105">MKNLTWVFLLFSGVFVFTISCNKNVVDLEKTSTFENIQTEILNTSCAVSGCHLSESDGTFPQHGLILAEGKSYQNLINATPKNPTAKDENLKRVLPFDAENSLMFQKMLFETSHKSNKNFGSIMPLGKDMLFTGQIEYIRRWIEAGAPQEGNVVDVSLLDDKTPVLKKFDPLAAPTADQGFQMKLEPFEIYPYFEREIFVRKPLNNKENVFVNKFQLKMHPGSHHFILYGFRNNQNLPQINEIRDLRNKDLSFNFLTLQQIGNHVFYFGGSESNFTFNFPEGTAVELPANMTFDVNSHYFNKGAKSYNGEVYINLYTVPKEKVKKTLKVLDLGNTNFVLPPKKTTTVTKDFKFDKNVRIVTLFSHTHKLGEKFEVLIKGGARNGEVIYTSTNWEHPAKIDYAIPIALKAGESLTSRITYNNYTDQTIRFGFTSEDEMGIIFGYYYEE</sequence>
<dbReference type="InterPro" id="IPR008977">
    <property type="entry name" value="PHM/PNGase_F_dom_sf"/>
</dbReference>
<dbReference type="InterPro" id="IPR014784">
    <property type="entry name" value="Cu2_ascorb_mOase-like_C"/>
</dbReference>
<gene>
    <name evidence="3" type="ORF">EGI31_17925</name>
</gene>
<dbReference type="RefSeq" id="WP_255038509.1">
    <property type="nucleotide sequence ID" value="NZ_RJUF01000176.1"/>
</dbReference>
<dbReference type="SUPFAM" id="SSF49742">
    <property type="entry name" value="PHM/PNGase F"/>
    <property type="match status" value="1"/>
</dbReference>
<evidence type="ECO:0000313" key="4">
    <source>
        <dbReference type="Proteomes" id="UP001204144"/>
    </source>
</evidence>
<dbReference type="EMBL" id="RJUF01000176">
    <property type="protein sequence ID" value="MCP9764822.1"/>
    <property type="molecule type" value="Genomic_DNA"/>
</dbReference>
<evidence type="ECO:0000313" key="3">
    <source>
        <dbReference type="EMBL" id="MCP9764822.1"/>
    </source>
</evidence>
<dbReference type="AlphaFoldDB" id="A0AAE3H4J1"/>
<dbReference type="Proteomes" id="UP001204144">
    <property type="component" value="Unassembled WGS sequence"/>
</dbReference>
<dbReference type="Pfam" id="PF03712">
    <property type="entry name" value="Cu2_monoox_C"/>
    <property type="match status" value="1"/>
</dbReference>
<proteinExistence type="predicted"/>